<accession>Q2GIC0</accession>
<evidence type="ECO:0000313" key="2">
    <source>
        <dbReference type="Proteomes" id="UP000001943"/>
    </source>
</evidence>
<keyword evidence="2" id="KW-1185">Reference proteome</keyword>
<organism evidence="1 2">
    <name type="scientific">Anaplasma phagocytophilum (strain HZ)</name>
    <dbReference type="NCBI Taxonomy" id="212042"/>
    <lineage>
        <taxon>Bacteria</taxon>
        <taxon>Pseudomonadati</taxon>
        <taxon>Pseudomonadota</taxon>
        <taxon>Alphaproteobacteria</taxon>
        <taxon>Rickettsiales</taxon>
        <taxon>Anaplasmataceae</taxon>
        <taxon>Anaplasma</taxon>
        <taxon>phagocytophilum group</taxon>
    </lineage>
</organism>
<name>Q2GIC0_ANAPZ</name>
<dbReference type="AlphaFoldDB" id="Q2GIC0"/>
<protein>
    <submittedName>
        <fullName evidence="1">Uncharacterized protein</fullName>
    </submittedName>
</protein>
<proteinExistence type="predicted"/>
<dbReference type="EMBL" id="CP000235">
    <property type="protein sequence ID" value="ABD43483.1"/>
    <property type="molecule type" value="Genomic_DNA"/>
</dbReference>
<gene>
    <name evidence="1" type="ordered locus">APH_1382</name>
</gene>
<dbReference type="STRING" id="212042.APH_1382"/>
<dbReference type="Proteomes" id="UP000001943">
    <property type="component" value="Chromosome"/>
</dbReference>
<dbReference type="PaxDb" id="212042-APH_1382"/>
<dbReference type="HOGENOM" id="CLU_2646586_0_0_5"/>
<dbReference type="EnsemblBacteria" id="ABD43483">
    <property type="protein sequence ID" value="ABD43483"/>
    <property type="gene ID" value="APH_1382"/>
</dbReference>
<sequence>MLPVVSSRDMALAVAKRISFKEKSLQLPAQDASSALQDVIVTDAVAKSLNISNICVFLLNIISGARLYNNHSGFAK</sequence>
<evidence type="ECO:0000313" key="1">
    <source>
        <dbReference type="EMBL" id="ABD43483.1"/>
    </source>
</evidence>
<reference evidence="1 2" key="1">
    <citation type="journal article" date="2006" name="PLoS Genet.">
        <title>Comparative genomics of emerging human ehrlichiosis agents.</title>
        <authorList>
            <person name="Dunning Hotopp J.C."/>
            <person name="Lin M."/>
            <person name="Madupu R."/>
            <person name="Crabtree J."/>
            <person name="Angiuoli S.V."/>
            <person name="Eisen J.A."/>
            <person name="Seshadri R."/>
            <person name="Ren Q."/>
            <person name="Wu M."/>
            <person name="Utterback T.R."/>
            <person name="Smith S."/>
            <person name="Lewis M."/>
            <person name="Khouri H."/>
            <person name="Zhang C."/>
            <person name="Niu H."/>
            <person name="Lin Q."/>
            <person name="Ohashi N."/>
            <person name="Zhi N."/>
            <person name="Nelson W."/>
            <person name="Brinkac L.M."/>
            <person name="Dodson R.J."/>
            <person name="Rosovitz M.J."/>
            <person name="Sundaram J."/>
            <person name="Daugherty S.C."/>
            <person name="Davidsen T."/>
            <person name="Durkin A.S."/>
            <person name="Gwinn M."/>
            <person name="Haft D.H."/>
            <person name="Selengut J.D."/>
            <person name="Sullivan S.A."/>
            <person name="Zafar N."/>
            <person name="Zhou L."/>
            <person name="Benahmed F."/>
            <person name="Forberger H."/>
            <person name="Halpin R."/>
            <person name="Mulligan S."/>
            <person name="Robinson J."/>
            <person name="White O."/>
            <person name="Rikihisa Y."/>
            <person name="Tettelin H."/>
        </authorList>
    </citation>
    <scope>NUCLEOTIDE SEQUENCE [LARGE SCALE GENOMIC DNA]</scope>
    <source>
        <strain evidence="1 2">HZ</strain>
    </source>
</reference>
<dbReference type="KEGG" id="aph:APH_1382"/>